<gene>
    <name evidence="1" type="ORF">SCALOS_LOCUS8047</name>
</gene>
<proteinExistence type="predicted"/>
<evidence type="ECO:0000313" key="1">
    <source>
        <dbReference type="EMBL" id="CAG8633304.1"/>
    </source>
</evidence>
<keyword evidence="2" id="KW-1185">Reference proteome</keyword>
<name>A0ACA9N5H0_9GLOM</name>
<protein>
    <submittedName>
        <fullName evidence="1">1402_t:CDS:1</fullName>
    </submittedName>
</protein>
<comment type="caution">
    <text evidence="1">The sequence shown here is derived from an EMBL/GenBank/DDBJ whole genome shotgun (WGS) entry which is preliminary data.</text>
</comment>
<accession>A0ACA9N5H0</accession>
<feature type="non-terminal residue" evidence="1">
    <location>
        <position position="84"/>
    </location>
</feature>
<evidence type="ECO:0000313" key="2">
    <source>
        <dbReference type="Proteomes" id="UP000789860"/>
    </source>
</evidence>
<dbReference type="Proteomes" id="UP000789860">
    <property type="component" value="Unassembled WGS sequence"/>
</dbReference>
<dbReference type="EMBL" id="CAJVPM010020111">
    <property type="protein sequence ID" value="CAG8633304.1"/>
    <property type="molecule type" value="Genomic_DNA"/>
</dbReference>
<organism evidence="1 2">
    <name type="scientific">Scutellospora calospora</name>
    <dbReference type="NCBI Taxonomy" id="85575"/>
    <lineage>
        <taxon>Eukaryota</taxon>
        <taxon>Fungi</taxon>
        <taxon>Fungi incertae sedis</taxon>
        <taxon>Mucoromycota</taxon>
        <taxon>Glomeromycotina</taxon>
        <taxon>Glomeromycetes</taxon>
        <taxon>Diversisporales</taxon>
        <taxon>Gigasporaceae</taxon>
        <taxon>Scutellospora</taxon>
    </lineage>
</organism>
<feature type="non-terminal residue" evidence="1">
    <location>
        <position position="1"/>
    </location>
</feature>
<sequence length="84" mass="9587">SINFGRKSSVKEHASSDQHIDAIKLDTAEKLKDKESEQLTQKNNGHIVGILKIVYTLIRQDIPLAKLPYFVQLSRELELPFIID</sequence>
<reference evidence="1" key="1">
    <citation type="submission" date="2021-06" db="EMBL/GenBank/DDBJ databases">
        <authorList>
            <person name="Kallberg Y."/>
            <person name="Tangrot J."/>
            <person name="Rosling A."/>
        </authorList>
    </citation>
    <scope>NUCLEOTIDE SEQUENCE</scope>
    <source>
        <strain evidence="1">AU212A</strain>
    </source>
</reference>